<dbReference type="PANTHER" id="PTHR33375:SF1">
    <property type="entry name" value="CHROMOSOME-PARTITIONING PROTEIN PARB-RELATED"/>
    <property type="match status" value="1"/>
</dbReference>
<organism evidence="5">
    <name type="scientific">uncultured delta proteobacterium</name>
    <dbReference type="NCBI Taxonomy" id="34034"/>
    <lineage>
        <taxon>Bacteria</taxon>
        <taxon>Deltaproteobacteria</taxon>
        <taxon>environmental samples</taxon>
    </lineage>
</organism>
<evidence type="ECO:0000256" key="3">
    <source>
        <dbReference type="SAM" id="MobiDB-lite"/>
    </source>
</evidence>
<dbReference type="Gene3D" id="1.10.10.730">
    <property type="entry name" value="KorB DNA-binding domain"/>
    <property type="match status" value="1"/>
</dbReference>
<dbReference type="AlphaFoldDB" id="A0A212KG00"/>
<feature type="compositionally biased region" description="Basic and acidic residues" evidence="3">
    <location>
        <begin position="19"/>
        <end position="35"/>
    </location>
</feature>
<feature type="region of interest" description="Disordered" evidence="3">
    <location>
        <begin position="1"/>
        <end position="39"/>
    </location>
</feature>
<dbReference type="InterPro" id="IPR042075">
    <property type="entry name" value="KorB_DNA-db"/>
</dbReference>
<gene>
    <name evidence="5" type="ORF">KL86DPRO_60246</name>
</gene>
<feature type="compositionally biased region" description="Basic and acidic residues" evidence="3">
    <location>
        <begin position="325"/>
        <end position="341"/>
    </location>
</feature>
<dbReference type="GO" id="GO:0045881">
    <property type="term" value="P:positive regulation of sporulation resulting in formation of a cellular spore"/>
    <property type="evidence" value="ECO:0007669"/>
    <property type="project" value="TreeGrafter"/>
</dbReference>
<evidence type="ECO:0000259" key="4">
    <source>
        <dbReference type="SMART" id="SM00470"/>
    </source>
</evidence>
<dbReference type="InterPro" id="IPR004437">
    <property type="entry name" value="ParB/RepB/Spo0J"/>
</dbReference>
<feature type="domain" description="ParB-like N-terminal" evidence="4">
    <location>
        <begin position="42"/>
        <end position="129"/>
    </location>
</feature>
<comment type="similarity">
    <text evidence="1">Belongs to the ParB family.</text>
</comment>
<accession>A0A212KG00</accession>
<dbReference type="SMART" id="SM00470">
    <property type="entry name" value="ParB"/>
    <property type="match status" value="1"/>
</dbReference>
<feature type="compositionally biased region" description="Basic residues" evidence="3">
    <location>
        <begin position="1"/>
        <end position="11"/>
    </location>
</feature>
<proteinExistence type="inferred from homology"/>
<evidence type="ECO:0000256" key="1">
    <source>
        <dbReference type="ARBA" id="ARBA00006295"/>
    </source>
</evidence>
<dbReference type="SUPFAM" id="SSF109709">
    <property type="entry name" value="KorB DNA-binding domain-like"/>
    <property type="match status" value="1"/>
</dbReference>
<dbReference type="GO" id="GO:0003677">
    <property type="term" value="F:DNA binding"/>
    <property type="evidence" value="ECO:0007669"/>
    <property type="project" value="InterPro"/>
</dbReference>
<dbReference type="Gene3D" id="3.90.1530.10">
    <property type="entry name" value="Conserved hypothetical protein from pyrococcus furiosus pfu- 392566-001, ParB domain"/>
    <property type="match status" value="1"/>
</dbReference>
<dbReference type="InterPro" id="IPR036086">
    <property type="entry name" value="ParB/Sulfiredoxin_sf"/>
</dbReference>
<feature type="region of interest" description="Disordered" evidence="3">
    <location>
        <begin position="325"/>
        <end position="384"/>
    </location>
</feature>
<dbReference type="GO" id="GO:0005694">
    <property type="term" value="C:chromosome"/>
    <property type="evidence" value="ECO:0007669"/>
    <property type="project" value="TreeGrafter"/>
</dbReference>
<sequence>MTAPKSKKPAVKKQTVSKEPAKKGLEKKEPGKDSGYEIGSIHSIPLSKIEDSPNLLRRGKFKPGYLELLAKSMKDYGYQPVDVYEKEGRIYVSDGFSRTAAARHKNWKELTCYFIPAEKAFENALHKAMMRNDLTAFERAEAFQRLKDATGVIDTQIADLFKRSRTNVSQTLSVLKLPDDIKNAVNGRPFTLTQLIELVNLNEKPEEQQARFKEIDEKVKRKERDFDSEDSEDGTAPRRASGKGGSEGEGRRTRYEAFVGSFTSVFHKIDDYFTKVAAAPKTKNEKDPPFEEQQADIWNEFVNVGFKLKQYINLPDDEISKAFDELIEKMQQESEARKAQEQSDSASTENESDKAPDGTPAEPEIGTAVSDATPEAPEPPKEDA</sequence>
<dbReference type="InterPro" id="IPR050336">
    <property type="entry name" value="Chromosome_partition/occlusion"/>
</dbReference>
<evidence type="ECO:0000256" key="2">
    <source>
        <dbReference type="ARBA" id="ARBA00022829"/>
    </source>
</evidence>
<dbReference type="InterPro" id="IPR041468">
    <property type="entry name" value="HTH_ParB/Spo0J"/>
</dbReference>
<dbReference type="SUPFAM" id="SSF110849">
    <property type="entry name" value="ParB/Sulfiredoxin"/>
    <property type="match status" value="1"/>
</dbReference>
<feature type="region of interest" description="Disordered" evidence="3">
    <location>
        <begin position="207"/>
        <end position="252"/>
    </location>
</feature>
<dbReference type="EMBL" id="FLUQ01000006">
    <property type="protein sequence ID" value="SBW10664.1"/>
    <property type="molecule type" value="Genomic_DNA"/>
</dbReference>
<dbReference type="Pfam" id="PF17762">
    <property type="entry name" value="HTH_ParB"/>
    <property type="match status" value="1"/>
</dbReference>
<evidence type="ECO:0000313" key="5">
    <source>
        <dbReference type="EMBL" id="SBW10664.1"/>
    </source>
</evidence>
<keyword evidence="2" id="KW-0159">Chromosome partition</keyword>
<reference evidence="5" key="1">
    <citation type="submission" date="2016-04" db="EMBL/GenBank/DDBJ databases">
        <authorList>
            <person name="Evans L.H."/>
            <person name="Alamgir A."/>
            <person name="Owens N."/>
            <person name="Weber N.D."/>
            <person name="Virtaneva K."/>
            <person name="Barbian K."/>
            <person name="Babar A."/>
            <person name="Rosenke K."/>
        </authorList>
    </citation>
    <scope>NUCLEOTIDE SEQUENCE</scope>
    <source>
        <strain evidence="5">86</strain>
    </source>
</reference>
<feature type="compositionally biased region" description="Basic and acidic residues" evidence="3">
    <location>
        <begin position="207"/>
        <end position="225"/>
    </location>
</feature>
<dbReference type="InterPro" id="IPR003115">
    <property type="entry name" value="ParB_N"/>
</dbReference>
<dbReference type="PANTHER" id="PTHR33375">
    <property type="entry name" value="CHROMOSOME-PARTITIONING PROTEIN PARB-RELATED"/>
    <property type="match status" value="1"/>
</dbReference>
<name>A0A212KG00_9DELT</name>
<protein>
    <recommendedName>
        <fullName evidence="4">ParB-like N-terminal domain-containing protein</fullName>
    </recommendedName>
</protein>
<dbReference type="NCBIfam" id="TIGR00180">
    <property type="entry name" value="parB_part"/>
    <property type="match status" value="1"/>
</dbReference>
<dbReference type="GO" id="GO:0007059">
    <property type="term" value="P:chromosome segregation"/>
    <property type="evidence" value="ECO:0007669"/>
    <property type="project" value="UniProtKB-KW"/>
</dbReference>